<protein>
    <submittedName>
        <fullName evidence="1">Uncharacterized protein</fullName>
    </submittedName>
</protein>
<evidence type="ECO:0000313" key="2">
    <source>
        <dbReference type="Proteomes" id="UP000265703"/>
    </source>
</evidence>
<organism evidence="1 2">
    <name type="scientific">Glomus cerebriforme</name>
    <dbReference type="NCBI Taxonomy" id="658196"/>
    <lineage>
        <taxon>Eukaryota</taxon>
        <taxon>Fungi</taxon>
        <taxon>Fungi incertae sedis</taxon>
        <taxon>Mucoromycota</taxon>
        <taxon>Glomeromycotina</taxon>
        <taxon>Glomeromycetes</taxon>
        <taxon>Glomerales</taxon>
        <taxon>Glomeraceae</taxon>
        <taxon>Glomus</taxon>
    </lineage>
</organism>
<dbReference type="AlphaFoldDB" id="A0A397SP40"/>
<dbReference type="Proteomes" id="UP000265703">
    <property type="component" value="Unassembled WGS sequence"/>
</dbReference>
<evidence type="ECO:0000313" key="1">
    <source>
        <dbReference type="EMBL" id="RIA86679.1"/>
    </source>
</evidence>
<proteinExistence type="predicted"/>
<name>A0A397SP40_9GLOM</name>
<accession>A0A397SP40</accession>
<dbReference type="EMBL" id="QKYT01000350">
    <property type="protein sequence ID" value="RIA86679.1"/>
    <property type="molecule type" value="Genomic_DNA"/>
</dbReference>
<keyword evidence="2" id="KW-1185">Reference proteome</keyword>
<dbReference type="OrthoDB" id="2334444at2759"/>
<sequence length="177" mass="20430">MGQIHPKPETHFKSNSNKSKNYLFTNLPPAPRTYTDDFWRKGNDAGRFSVRDIEALNQFRQLELELLKSDDEKESKIRKLCAKYHCARIPLDVDKIGYARGFFLLESISYDIYGEELKEYEETLVVCIGIEGLDALIYLGGSGKLYISLNEDHPLKVLYNYKDIGARSSDIFQNTDY</sequence>
<gene>
    <name evidence="1" type="ORF">C1645_740662</name>
</gene>
<reference evidence="1 2" key="1">
    <citation type="submission" date="2018-06" db="EMBL/GenBank/DDBJ databases">
        <title>Comparative genomics reveals the genomic features of Rhizophagus irregularis, R. cerebriforme, R. diaphanum and Gigaspora rosea, and their symbiotic lifestyle signature.</title>
        <authorList>
            <person name="Morin E."/>
            <person name="San Clemente H."/>
            <person name="Chen E.C.H."/>
            <person name="De La Providencia I."/>
            <person name="Hainaut M."/>
            <person name="Kuo A."/>
            <person name="Kohler A."/>
            <person name="Murat C."/>
            <person name="Tang N."/>
            <person name="Roy S."/>
            <person name="Loubradou J."/>
            <person name="Henrissat B."/>
            <person name="Grigoriev I.V."/>
            <person name="Corradi N."/>
            <person name="Roux C."/>
            <person name="Martin F.M."/>
        </authorList>
    </citation>
    <scope>NUCLEOTIDE SEQUENCE [LARGE SCALE GENOMIC DNA]</scope>
    <source>
        <strain evidence="1 2">DAOM 227022</strain>
    </source>
</reference>
<comment type="caution">
    <text evidence="1">The sequence shown here is derived from an EMBL/GenBank/DDBJ whole genome shotgun (WGS) entry which is preliminary data.</text>
</comment>